<accession>A0A2G9HI19</accession>
<reference evidence="5" key="1">
    <citation type="journal article" date="2018" name="Gigascience">
        <title>Genome assembly of the Pink Ipe (Handroanthus impetiginosus, Bignoniaceae), a highly valued, ecologically keystone Neotropical timber forest tree.</title>
        <authorList>
            <person name="Silva-Junior O.B."/>
            <person name="Grattapaglia D."/>
            <person name="Novaes E."/>
            <person name="Collevatti R.G."/>
        </authorList>
    </citation>
    <scope>NUCLEOTIDE SEQUENCE [LARGE SCALE GENOMIC DNA]</scope>
    <source>
        <strain evidence="5">cv. UFG-1</strain>
    </source>
</reference>
<dbReference type="Proteomes" id="UP000231279">
    <property type="component" value="Unassembled WGS sequence"/>
</dbReference>
<feature type="domain" description="Myb/SANT-like" evidence="3">
    <location>
        <begin position="13"/>
        <end position="58"/>
    </location>
</feature>
<keyword evidence="2" id="KW-1133">Transmembrane helix</keyword>
<dbReference type="STRING" id="429701.A0A2G9HI19"/>
<gene>
    <name evidence="4" type="ORF">CDL12_10392</name>
</gene>
<keyword evidence="2" id="KW-0472">Membrane</keyword>
<dbReference type="PANTHER" id="PTHR46250:SF15">
    <property type="entry name" value="OS01G0523800 PROTEIN"/>
    <property type="match status" value="1"/>
</dbReference>
<dbReference type="EMBL" id="NKXS01001772">
    <property type="protein sequence ID" value="PIN16950.1"/>
    <property type="molecule type" value="Genomic_DNA"/>
</dbReference>
<organism evidence="4 5">
    <name type="scientific">Handroanthus impetiginosus</name>
    <dbReference type="NCBI Taxonomy" id="429701"/>
    <lineage>
        <taxon>Eukaryota</taxon>
        <taxon>Viridiplantae</taxon>
        <taxon>Streptophyta</taxon>
        <taxon>Embryophyta</taxon>
        <taxon>Tracheophyta</taxon>
        <taxon>Spermatophyta</taxon>
        <taxon>Magnoliopsida</taxon>
        <taxon>eudicotyledons</taxon>
        <taxon>Gunneridae</taxon>
        <taxon>Pentapetalae</taxon>
        <taxon>asterids</taxon>
        <taxon>lamiids</taxon>
        <taxon>Lamiales</taxon>
        <taxon>Bignoniaceae</taxon>
        <taxon>Crescentiina</taxon>
        <taxon>Tabebuia alliance</taxon>
        <taxon>Handroanthus</taxon>
    </lineage>
</organism>
<dbReference type="AlphaFoldDB" id="A0A2G9HI19"/>
<keyword evidence="2" id="KW-0812">Transmembrane</keyword>
<evidence type="ECO:0000256" key="1">
    <source>
        <dbReference type="SAM" id="MobiDB-lite"/>
    </source>
</evidence>
<sequence>MLTTFPRTDIHADPHIHSKIHVWKKNHASLVSMMSRSGFGWNESTNMIIVEDSIWDNYVKVDPNARTIRYKSFPLYPSWCKIFGKDRATGEHAKDCIDAVDELQKGSNTEVDEYVPSGFDTNFQIFVDDEEFMSVCQPQESGMKSGSSSKKRKSTDTSTDDKFFEMMNNFCDRTESRLGDIAKRIGYEYDVSEACKAVYEALGGLPDLTMTQKIWVAKRLVNNGKDMDLFFSLPNEARAEMVRMMLSLMVLINLLFTMMLNGLVGLLIAMVFYLTV</sequence>
<feature type="region of interest" description="Disordered" evidence="1">
    <location>
        <begin position="138"/>
        <end position="157"/>
    </location>
</feature>
<evidence type="ECO:0000313" key="5">
    <source>
        <dbReference type="Proteomes" id="UP000231279"/>
    </source>
</evidence>
<feature type="transmembrane region" description="Helical" evidence="2">
    <location>
        <begin position="248"/>
        <end position="274"/>
    </location>
</feature>
<dbReference type="InterPro" id="IPR024752">
    <property type="entry name" value="Myb/SANT-like_dom"/>
</dbReference>
<name>A0A2G9HI19_9LAMI</name>
<protein>
    <recommendedName>
        <fullName evidence="3">Myb/SANT-like domain-containing protein</fullName>
    </recommendedName>
</protein>
<evidence type="ECO:0000313" key="4">
    <source>
        <dbReference type="EMBL" id="PIN16950.1"/>
    </source>
</evidence>
<dbReference type="OrthoDB" id="618098at2759"/>
<comment type="caution">
    <text evidence="4">The sequence shown here is derived from an EMBL/GenBank/DDBJ whole genome shotgun (WGS) entry which is preliminary data.</text>
</comment>
<dbReference type="Pfam" id="PF12776">
    <property type="entry name" value="Myb_DNA-bind_3"/>
    <property type="match status" value="1"/>
</dbReference>
<proteinExistence type="predicted"/>
<keyword evidence="5" id="KW-1185">Reference proteome</keyword>
<evidence type="ECO:0000256" key="2">
    <source>
        <dbReference type="SAM" id="Phobius"/>
    </source>
</evidence>
<evidence type="ECO:0000259" key="3">
    <source>
        <dbReference type="Pfam" id="PF12776"/>
    </source>
</evidence>
<dbReference type="PANTHER" id="PTHR46250">
    <property type="entry name" value="MYB/SANT-LIKE DNA-BINDING DOMAIN PROTEIN-RELATED"/>
    <property type="match status" value="1"/>
</dbReference>